<keyword evidence="2" id="KW-0812">Transmembrane</keyword>
<evidence type="ECO:0000256" key="1">
    <source>
        <dbReference type="SAM" id="Coils"/>
    </source>
</evidence>
<evidence type="ECO:0000256" key="2">
    <source>
        <dbReference type="SAM" id="Phobius"/>
    </source>
</evidence>
<evidence type="ECO:0000313" key="3">
    <source>
        <dbReference type="EMBL" id="KRX05488.1"/>
    </source>
</evidence>
<dbReference type="EMBL" id="LDAU01000107">
    <property type="protein sequence ID" value="KRX05488.1"/>
    <property type="molecule type" value="Genomic_DNA"/>
</dbReference>
<reference evidence="3 4" key="1">
    <citation type="journal article" date="2015" name="Sci. Rep.">
        <title>Genome of the facultative scuticociliatosis pathogen Pseudocohnilembus persalinus provides insight into its virulence through horizontal gene transfer.</title>
        <authorList>
            <person name="Xiong J."/>
            <person name="Wang G."/>
            <person name="Cheng J."/>
            <person name="Tian M."/>
            <person name="Pan X."/>
            <person name="Warren A."/>
            <person name="Jiang C."/>
            <person name="Yuan D."/>
            <person name="Miao W."/>
        </authorList>
    </citation>
    <scope>NUCLEOTIDE SEQUENCE [LARGE SCALE GENOMIC DNA]</scope>
    <source>
        <strain evidence="3">36N120E</strain>
    </source>
</reference>
<protein>
    <recommendedName>
        <fullName evidence="5">Insulin-like growth factor binding protein, N-terminal</fullName>
    </recommendedName>
</protein>
<dbReference type="AlphaFoldDB" id="A0A0V0QTZ5"/>
<dbReference type="Proteomes" id="UP000054937">
    <property type="component" value="Unassembled WGS sequence"/>
</dbReference>
<keyword evidence="4" id="KW-1185">Reference proteome</keyword>
<gene>
    <name evidence="3" type="ORF">PPERSA_04525</name>
</gene>
<dbReference type="PANTHER" id="PTHR39767">
    <property type="entry name" value="CALCIUM/CALMODULIN-BINDING MEMBRANE PROTEIN PCM4-RELATED"/>
    <property type="match status" value="1"/>
</dbReference>
<dbReference type="InParanoid" id="A0A0V0QTZ5"/>
<dbReference type="PANTHER" id="PTHR39767:SF2">
    <property type="entry name" value="CHROMOSOME UNDETERMINED SCAFFOLD_1, WHOLE GENOME SHOTGUN SEQUENCE"/>
    <property type="match status" value="1"/>
</dbReference>
<proteinExistence type="predicted"/>
<keyword evidence="1" id="KW-0175">Coiled coil</keyword>
<evidence type="ECO:0008006" key="5">
    <source>
        <dbReference type="Google" id="ProtNLM"/>
    </source>
</evidence>
<feature type="transmembrane region" description="Helical" evidence="2">
    <location>
        <begin position="484"/>
        <end position="510"/>
    </location>
</feature>
<keyword evidence="2" id="KW-0472">Membrane</keyword>
<accession>A0A0V0QTZ5</accession>
<comment type="caution">
    <text evidence="3">The sequence shown here is derived from an EMBL/GenBank/DDBJ whole genome shotgun (WGS) entry which is preliminary data.</text>
</comment>
<organism evidence="3 4">
    <name type="scientific">Pseudocohnilembus persalinus</name>
    <name type="common">Ciliate</name>
    <dbReference type="NCBI Taxonomy" id="266149"/>
    <lineage>
        <taxon>Eukaryota</taxon>
        <taxon>Sar</taxon>
        <taxon>Alveolata</taxon>
        <taxon>Ciliophora</taxon>
        <taxon>Intramacronucleata</taxon>
        <taxon>Oligohymenophorea</taxon>
        <taxon>Scuticociliatia</taxon>
        <taxon>Philasterida</taxon>
        <taxon>Pseudocohnilembidae</taxon>
        <taxon>Pseudocohnilembus</taxon>
    </lineage>
</organism>
<keyword evidence="2" id="KW-1133">Transmembrane helix</keyword>
<sequence>MFPTKLLIQFNNLIIKSIGPFNGALEKFFTINKPHYAINIEFDIYFLYSWDNEYFNLYLDGDSYINNQIETYQKTQWQDVLCENNNQLSKYSKKGVVSRYSLTVYHNSSYLNVTISTTLNQYSWDEAYGLVLLKMTAQVVQMAKQKMEFVSLYNGECLKTCPFYTIQRGGICYDEFIQQIKDNYEILSDFMQQNISNLDVINSGWKLEPSQKDENNFYYNKLGGYQCGNNQYVLGFAYSIFQKCDQICSFQKQYNIGLKHSKIKLRLQYIQGDFWISDDYLKIYMDSVEVIKIDNSQSNDQYLHKNEQICGGPNQDSFEFYEKVYNFDFDYINHSKADLTLKFEWKNSNYSHIQWPAFREIQILAFNCFSKFCDQCKIIDGEEICTSCEGKFRNLNDNCQCLENYEQDPNDYNQINCVIKHAYKCQNNQYLDENNNCQNCFYYDDTCLQQCPGENDSYQSLENIKTELKKIDGKNICVSVDQNLYYRIGAFIFLGLAILAVIVFVLTSFYKNRQSQEQLKVKPQSQIKKQTNSFDNQVSQQQIQNSRQNLNHINKKQYKNDNQTYQKNKEQKIEKFQDDSFITEQQENNLKQSQIQNINNKIFQQNITLQQHSEFNNHQNDIELSCSNIDRQQILQ</sequence>
<name>A0A0V0QTZ5_PSEPJ</name>
<feature type="coiled-coil region" evidence="1">
    <location>
        <begin position="536"/>
        <end position="575"/>
    </location>
</feature>
<evidence type="ECO:0000313" key="4">
    <source>
        <dbReference type="Proteomes" id="UP000054937"/>
    </source>
</evidence>